<evidence type="ECO:0000313" key="4">
    <source>
        <dbReference type="Proteomes" id="UP001152320"/>
    </source>
</evidence>
<dbReference type="InterPro" id="IPR016187">
    <property type="entry name" value="CTDL_fold"/>
</dbReference>
<proteinExistence type="predicted"/>
<dbReference type="AlphaFoldDB" id="A0A9Q1HCN4"/>
<keyword evidence="1" id="KW-0732">Signal</keyword>
<dbReference type="SUPFAM" id="SSF56436">
    <property type="entry name" value="C-type lectin-like"/>
    <property type="match status" value="1"/>
</dbReference>
<feature type="signal peptide" evidence="1">
    <location>
        <begin position="1"/>
        <end position="16"/>
    </location>
</feature>
<protein>
    <submittedName>
        <fullName evidence="3">C-type lectin domain family 19 member A</fullName>
    </submittedName>
</protein>
<dbReference type="Proteomes" id="UP001152320">
    <property type="component" value="Chromosome 3"/>
</dbReference>
<dbReference type="InterPro" id="IPR001304">
    <property type="entry name" value="C-type_lectin-like"/>
</dbReference>
<organism evidence="3 4">
    <name type="scientific">Holothuria leucospilota</name>
    <name type="common">Black long sea cucumber</name>
    <name type="synonym">Mertensiothuria leucospilota</name>
    <dbReference type="NCBI Taxonomy" id="206669"/>
    <lineage>
        <taxon>Eukaryota</taxon>
        <taxon>Metazoa</taxon>
        <taxon>Echinodermata</taxon>
        <taxon>Eleutherozoa</taxon>
        <taxon>Echinozoa</taxon>
        <taxon>Holothuroidea</taxon>
        <taxon>Aspidochirotacea</taxon>
        <taxon>Aspidochirotida</taxon>
        <taxon>Holothuriidae</taxon>
        <taxon>Holothuria</taxon>
    </lineage>
</organism>
<dbReference type="PROSITE" id="PS50041">
    <property type="entry name" value="C_TYPE_LECTIN_2"/>
    <property type="match status" value="1"/>
</dbReference>
<reference evidence="3" key="1">
    <citation type="submission" date="2021-10" db="EMBL/GenBank/DDBJ databases">
        <title>Tropical sea cucumber genome reveals ecological adaptation and Cuvierian tubules defense mechanism.</title>
        <authorList>
            <person name="Chen T."/>
        </authorList>
    </citation>
    <scope>NUCLEOTIDE SEQUENCE</scope>
    <source>
        <strain evidence="3">Nanhai2018</strain>
        <tissue evidence="3">Muscle</tissue>
    </source>
</reference>
<gene>
    <name evidence="3" type="ORF">HOLleu_07251</name>
</gene>
<dbReference type="CDD" id="cd00037">
    <property type="entry name" value="CLECT"/>
    <property type="match status" value="1"/>
</dbReference>
<comment type="caution">
    <text evidence="3">The sequence shown here is derived from an EMBL/GenBank/DDBJ whole genome shotgun (WGS) entry which is preliminary data.</text>
</comment>
<evidence type="ECO:0000256" key="1">
    <source>
        <dbReference type="SAM" id="SignalP"/>
    </source>
</evidence>
<dbReference type="OrthoDB" id="441660at2759"/>
<dbReference type="Gene3D" id="3.10.100.10">
    <property type="entry name" value="Mannose-Binding Protein A, subunit A"/>
    <property type="match status" value="1"/>
</dbReference>
<accession>A0A9Q1HCN4</accession>
<name>A0A9Q1HCN4_HOLLE</name>
<feature type="chain" id="PRO_5040119924" evidence="1">
    <location>
        <begin position="17"/>
        <end position="182"/>
    </location>
</feature>
<sequence length="182" mass="20347">MKPVVLITYAVTAVLSTRCPFPWKEYNSDCYLFHSGEKTFKEAEKYCNGTSKIGCREASLVSVKDYNEFLFIRDLVYARSLNPLAFFMGGYTTAECPSGAWTDGSSYPICTGDEHDNTDNCSTRCENMDECTIEKCMVANLENWLQSIEGIEGDGNFTAIVADYNCSTTELPFVCKAKDVQN</sequence>
<dbReference type="InterPro" id="IPR016186">
    <property type="entry name" value="C-type_lectin-like/link_sf"/>
</dbReference>
<dbReference type="EMBL" id="JAIZAY010000003">
    <property type="protein sequence ID" value="KAJ8044487.1"/>
    <property type="molecule type" value="Genomic_DNA"/>
</dbReference>
<evidence type="ECO:0000313" key="3">
    <source>
        <dbReference type="EMBL" id="KAJ8044487.1"/>
    </source>
</evidence>
<dbReference type="SMART" id="SM00034">
    <property type="entry name" value="CLECT"/>
    <property type="match status" value="1"/>
</dbReference>
<feature type="domain" description="C-type lectin" evidence="2">
    <location>
        <begin position="26"/>
        <end position="144"/>
    </location>
</feature>
<evidence type="ECO:0000259" key="2">
    <source>
        <dbReference type="PROSITE" id="PS50041"/>
    </source>
</evidence>
<keyword evidence="4" id="KW-1185">Reference proteome</keyword>